<dbReference type="AlphaFoldDB" id="A0A813HMQ7"/>
<feature type="compositionally biased region" description="Acidic residues" evidence="2">
    <location>
        <begin position="125"/>
        <end position="143"/>
    </location>
</feature>
<keyword evidence="3" id="KW-0732">Signal</keyword>
<dbReference type="EMBL" id="CAJNNV010032413">
    <property type="protein sequence ID" value="CAE8639920.1"/>
    <property type="molecule type" value="Genomic_DNA"/>
</dbReference>
<dbReference type="GO" id="GO:0008061">
    <property type="term" value="F:chitin binding"/>
    <property type="evidence" value="ECO:0007669"/>
    <property type="project" value="UniProtKB-KW"/>
</dbReference>
<feature type="compositionally biased region" description="Low complexity" evidence="2">
    <location>
        <begin position="93"/>
        <end position="107"/>
    </location>
</feature>
<organism evidence="4 5">
    <name type="scientific">Polarella glacialis</name>
    <name type="common">Dinoflagellate</name>
    <dbReference type="NCBI Taxonomy" id="89957"/>
    <lineage>
        <taxon>Eukaryota</taxon>
        <taxon>Sar</taxon>
        <taxon>Alveolata</taxon>
        <taxon>Dinophyceae</taxon>
        <taxon>Suessiales</taxon>
        <taxon>Suessiaceae</taxon>
        <taxon>Polarella</taxon>
    </lineage>
</organism>
<protein>
    <submittedName>
        <fullName evidence="4">Uncharacterized protein</fullName>
    </submittedName>
</protein>
<name>A0A813HMQ7_POLGL</name>
<keyword evidence="1" id="KW-0147">Chitin-binding</keyword>
<proteinExistence type="predicted"/>
<sequence>MSMPVSAGCPRPGFRSFVALAAFMLLSVTWMVRQMANPEQSAGAFGGSLQSVDRALVELALERYKSLSRNVTARVGAAEKALQELQRRQAEVQKQTLAQQKAQSQLAPQPPQQPQEEKAGSGVAEDPDGGDQGADDEPEETDEERAKRQEAEEQEQRSLIHYEESSKKFRRWRGDYKCGDRVPLLPDAEAVECEPGFAAPCCSALGWCGRSAAHCSCEMCTDYRSKVQISFQSVKLVSEFRECETIAEHLGELEPEACARKAMETPQCGRNIMYSKDYPHWGCRCCALDTPAGDDEKPSWNVYEYQVAVEPLAQDAS</sequence>
<feature type="compositionally biased region" description="Basic and acidic residues" evidence="2">
    <location>
        <begin position="144"/>
        <end position="160"/>
    </location>
</feature>
<feature type="chain" id="PRO_5032622600" evidence="3">
    <location>
        <begin position="35"/>
        <end position="317"/>
    </location>
</feature>
<reference evidence="4" key="1">
    <citation type="submission" date="2021-02" db="EMBL/GenBank/DDBJ databases">
        <authorList>
            <person name="Dougan E. K."/>
            <person name="Rhodes N."/>
            <person name="Thang M."/>
            <person name="Chan C."/>
        </authorList>
    </citation>
    <scope>NUCLEOTIDE SEQUENCE</scope>
</reference>
<comment type="caution">
    <text evidence="4">The sequence shown here is derived from an EMBL/GenBank/DDBJ whole genome shotgun (WGS) entry which is preliminary data.</text>
</comment>
<evidence type="ECO:0000256" key="3">
    <source>
        <dbReference type="SAM" id="SignalP"/>
    </source>
</evidence>
<evidence type="ECO:0000313" key="5">
    <source>
        <dbReference type="Proteomes" id="UP000654075"/>
    </source>
</evidence>
<keyword evidence="5" id="KW-1185">Reference proteome</keyword>
<dbReference type="InterPro" id="IPR036861">
    <property type="entry name" value="Endochitinase-like_sf"/>
</dbReference>
<feature type="signal peptide" evidence="3">
    <location>
        <begin position="1"/>
        <end position="34"/>
    </location>
</feature>
<feature type="region of interest" description="Disordered" evidence="2">
    <location>
        <begin position="93"/>
        <end position="160"/>
    </location>
</feature>
<accession>A0A813HMQ7</accession>
<evidence type="ECO:0000313" key="4">
    <source>
        <dbReference type="EMBL" id="CAE8639920.1"/>
    </source>
</evidence>
<evidence type="ECO:0000256" key="1">
    <source>
        <dbReference type="ARBA" id="ARBA00022669"/>
    </source>
</evidence>
<gene>
    <name evidence="4" type="ORF">PGLA1383_LOCUS54896</name>
</gene>
<dbReference type="OrthoDB" id="10347162at2759"/>
<dbReference type="SUPFAM" id="SSF57016">
    <property type="entry name" value="Plant lectins/antimicrobial peptides"/>
    <property type="match status" value="1"/>
</dbReference>
<dbReference type="Proteomes" id="UP000654075">
    <property type="component" value="Unassembled WGS sequence"/>
</dbReference>
<evidence type="ECO:0000256" key="2">
    <source>
        <dbReference type="SAM" id="MobiDB-lite"/>
    </source>
</evidence>